<feature type="chain" id="PRO_5029936202" description="S-protein homolog" evidence="6">
    <location>
        <begin position="22"/>
        <end position="130"/>
    </location>
</feature>
<keyword evidence="3 6" id="KW-0713">Self-incompatibility</keyword>
<evidence type="ECO:0000313" key="8">
    <source>
        <dbReference type="Proteomes" id="UP000594261"/>
    </source>
</evidence>
<evidence type="ECO:0000256" key="4">
    <source>
        <dbReference type="ARBA" id="ARBA00022525"/>
    </source>
</evidence>
<evidence type="ECO:0000256" key="5">
    <source>
        <dbReference type="ARBA" id="ARBA00022729"/>
    </source>
</evidence>
<dbReference type="Gramene" id="QL07p027457:mrna">
    <property type="protein sequence ID" value="QL07p027457:mrna:CDS:1"/>
    <property type="gene ID" value="QL07p027457"/>
</dbReference>
<dbReference type="InParanoid" id="A0A7N2M4U8"/>
<evidence type="ECO:0000256" key="1">
    <source>
        <dbReference type="ARBA" id="ARBA00004613"/>
    </source>
</evidence>
<dbReference type="PANTHER" id="PTHR31232:SF18">
    <property type="entry name" value="S-PROTEIN HOMOLOG"/>
    <property type="match status" value="1"/>
</dbReference>
<dbReference type="Pfam" id="PF05938">
    <property type="entry name" value="Self-incomp_S1"/>
    <property type="match status" value="1"/>
</dbReference>
<dbReference type="EMBL" id="LRBV02000007">
    <property type="status" value="NOT_ANNOTATED_CDS"/>
    <property type="molecule type" value="Genomic_DNA"/>
</dbReference>
<keyword evidence="8" id="KW-1185">Reference proteome</keyword>
<dbReference type="OMA" id="CQSHDND"/>
<evidence type="ECO:0000256" key="3">
    <source>
        <dbReference type="ARBA" id="ARBA00022471"/>
    </source>
</evidence>
<protein>
    <recommendedName>
        <fullName evidence="6">S-protein homolog</fullName>
    </recommendedName>
</protein>
<feature type="signal peptide" evidence="6">
    <location>
        <begin position="1"/>
        <end position="21"/>
    </location>
</feature>
<organism evidence="7 8">
    <name type="scientific">Quercus lobata</name>
    <name type="common">Valley oak</name>
    <dbReference type="NCBI Taxonomy" id="97700"/>
    <lineage>
        <taxon>Eukaryota</taxon>
        <taxon>Viridiplantae</taxon>
        <taxon>Streptophyta</taxon>
        <taxon>Embryophyta</taxon>
        <taxon>Tracheophyta</taxon>
        <taxon>Spermatophyta</taxon>
        <taxon>Magnoliopsida</taxon>
        <taxon>eudicotyledons</taxon>
        <taxon>Gunneridae</taxon>
        <taxon>Pentapetalae</taxon>
        <taxon>rosids</taxon>
        <taxon>fabids</taxon>
        <taxon>Fagales</taxon>
        <taxon>Fagaceae</taxon>
        <taxon>Quercus</taxon>
    </lineage>
</organism>
<dbReference type="PANTHER" id="PTHR31232">
    <property type="match status" value="1"/>
</dbReference>
<reference evidence="7 8" key="1">
    <citation type="journal article" date="2016" name="G3 (Bethesda)">
        <title>First Draft Assembly and Annotation of the Genome of a California Endemic Oak Quercus lobata Nee (Fagaceae).</title>
        <authorList>
            <person name="Sork V.L."/>
            <person name="Fitz-Gibbon S.T."/>
            <person name="Puiu D."/>
            <person name="Crepeau M."/>
            <person name="Gugger P.F."/>
            <person name="Sherman R."/>
            <person name="Stevens K."/>
            <person name="Langley C.H."/>
            <person name="Pellegrini M."/>
            <person name="Salzberg S.L."/>
        </authorList>
    </citation>
    <scope>NUCLEOTIDE SEQUENCE [LARGE SCALE GENOMIC DNA]</scope>
    <source>
        <strain evidence="7 8">cv. SW786</strain>
    </source>
</reference>
<dbReference type="EnsemblPlants" id="QL07p027457:mrna">
    <property type="protein sequence ID" value="QL07p027457:mrna:CDS:1"/>
    <property type="gene ID" value="QL07p027457"/>
</dbReference>
<name>A0A7N2M4U8_QUELO</name>
<proteinExistence type="inferred from homology"/>
<evidence type="ECO:0000313" key="7">
    <source>
        <dbReference type="EnsemblPlants" id="QL07p027457:mrna:CDS:1"/>
    </source>
</evidence>
<evidence type="ECO:0000256" key="6">
    <source>
        <dbReference type="RuleBase" id="RU367044"/>
    </source>
</evidence>
<sequence>MRNITILLLLLFGLSRFIVLGKVRVRVVNKLGSGMIMNIHCQSHDNDLGYIAVPDGLEVEWKFSVNTWGTTLFYCDVQRDNSNWHHFVAYSYEWYSNRCQTVCSWLISKDGQLFVYNQELGNWDLMPFQD</sequence>
<keyword evidence="5 6" id="KW-0732">Signal</keyword>
<accession>A0A7N2M4U8</accession>
<dbReference type="InterPro" id="IPR010264">
    <property type="entry name" value="Self-incomp_S1"/>
</dbReference>
<evidence type="ECO:0000256" key="2">
    <source>
        <dbReference type="ARBA" id="ARBA00005581"/>
    </source>
</evidence>
<comment type="subcellular location">
    <subcellularLocation>
        <location evidence="1 6">Secreted</location>
    </subcellularLocation>
</comment>
<dbReference type="GO" id="GO:0060320">
    <property type="term" value="P:rejection of self pollen"/>
    <property type="evidence" value="ECO:0007669"/>
    <property type="project" value="UniProtKB-KW"/>
</dbReference>
<dbReference type="Proteomes" id="UP000594261">
    <property type="component" value="Chromosome 7"/>
</dbReference>
<comment type="similarity">
    <text evidence="2 6">Belongs to the plant self-incompatibility (S1) protein family.</text>
</comment>
<dbReference type="AlphaFoldDB" id="A0A7N2M4U8"/>
<dbReference type="GO" id="GO:0005576">
    <property type="term" value="C:extracellular region"/>
    <property type="evidence" value="ECO:0007669"/>
    <property type="project" value="UniProtKB-SubCell"/>
</dbReference>
<reference evidence="7" key="2">
    <citation type="submission" date="2021-01" db="UniProtKB">
        <authorList>
            <consortium name="EnsemblPlants"/>
        </authorList>
    </citation>
    <scope>IDENTIFICATION</scope>
</reference>
<keyword evidence="4 6" id="KW-0964">Secreted</keyword>